<dbReference type="EnsemblMetazoa" id="XM_011666747">
    <property type="protein sequence ID" value="XP_011665049"/>
    <property type="gene ID" value="LOC589456"/>
</dbReference>
<keyword evidence="6 14" id="KW-0812">Transmembrane</keyword>
<keyword evidence="4" id="KW-1003">Cell membrane</keyword>
<feature type="compositionally biased region" description="Basic residues" evidence="13">
    <location>
        <begin position="18"/>
        <end position="28"/>
    </location>
</feature>
<dbReference type="OMA" id="FQMTREQ"/>
<dbReference type="PANTHER" id="PTHR12939">
    <property type="entry name" value="SARCOGLYCAN"/>
    <property type="match status" value="1"/>
</dbReference>
<accession>A0A7M7NH51</accession>
<feature type="region of interest" description="Disordered" evidence="13">
    <location>
        <begin position="1"/>
        <end position="29"/>
    </location>
</feature>
<dbReference type="KEGG" id="spu:589456"/>
<keyword evidence="9 14" id="KW-0472">Membrane</keyword>
<evidence type="ECO:0000256" key="5">
    <source>
        <dbReference type="ARBA" id="ARBA00022490"/>
    </source>
</evidence>
<evidence type="ECO:0000256" key="3">
    <source>
        <dbReference type="ARBA" id="ARBA00007574"/>
    </source>
</evidence>
<protein>
    <submittedName>
        <fullName evidence="15">Uncharacterized protein</fullName>
    </submittedName>
</protein>
<evidence type="ECO:0000256" key="4">
    <source>
        <dbReference type="ARBA" id="ARBA00022475"/>
    </source>
</evidence>
<evidence type="ECO:0000256" key="10">
    <source>
        <dbReference type="ARBA" id="ARBA00023157"/>
    </source>
</evidence>
<keyword evidence="11" id="KW-0325">Glycoprotein</keyword>
<dbReference type="GO" id="GO:0042383">
    <property type="term" value="C:sarcolemma"/>
    <property type="evidence" value="ECO:0007669"/>
    <property type="project" value="UniProtKB-SubCell"/>
</dbReference>
<dbReference type="GeneID" id="589456"/>
<dbReference type="FunCoup" id="A0A7M7NH51">
    <property type="interactions" value="1203"/>
</dbReference>
<keyword evidence="10" id="KW-1015">Disulfide bond</keyword>
<dbReference type="RefSeq" id="XP_030836538.1">
    <property type="nucleotide sequence ID" value="XM_030980678.1"/>
</dbReference>
<feature type="transmembrane region" description="Helical" evidence="14">
    <location>
        <begin position="48"/>
        <end position="71"/>
    </location>
</feature>
<evidence type="ECO:0000256" key="1">
    <source>
        <dbReference type="ARBA" id="ARBA00004245"/>
    </source>
</evidence>
<evidence type="ECO:0000313" key="16">
    <source>
        <dbReference type="Proteomes" id="UP000007110"/>
    </source>
</evidence>
<organism evidence="15 16">
    <name type="scientific">Strongylocentrotus purpuratus</name>
    <name type="common">Purple sea urchin</name>
    <dbReference type="NCBI Taxonomy" id="7668"/>
    <lineage>
        <taxon>Eukaryota</taxon>
        <taxon>Metazoa</taxon>
        <taxon>Echinodermata</taxon>
        <taxon>Eleutherozoa</taxon>
        <taxon>Echinozoa</taxon>
        <taxon>Echinoidea</taxon>
        <taxon>Euechinoidea</taxon>
        <taxon>Echinacea</taxon>
        <taxon>Camarodonta</taxon>
        <taxon>Echinidea</taxon>
        <taxon>Strongylocentrotidae</taxon>
        <taxon>Strongylocentrotus</taxon>
    </lineage>
</organism>
<dbReference type="OrthoDB" id="496749at2759"/>
<keyword evidence="7" id="KW-0735">Signal-anchor</keyword>
<keyword evidence="8 14" id="KW-1133">Transmembrane helix</keyword>
<reference evidence="15" key="2">
    <citation type="submission" date="2021-01" db="UniProtKB">
        <authorList>
            <consortium name="EnsemblMetazoa"/>
        </authorList>
    </citation>
    <scope>IDENTIFICATION</scope>
</reference>
<evidence type="ECO:0000256" key="2">
    <source>
        <dbReference type="ARBA" id="ARBA00004274"/>
    </source>
</evidence>
<dbReference type="InterPro" id="IPR039972">
    <property type="entry name" value="Sarcoglycan_gamma/delta/zeta"/>
</dbReference>
<evidence type="ECO:0000256" key="7">
    <source>
        <dbReference type="ARBA" id="ARBA00022968"/>
    </source>
</evidence>
<evidence type="ECO:0000256" key="9">
    <source>
        <dbReference type="ARBA" id="ARBA00023136"/>
    </source>
</evidence>
<dbReference type="InterPro" id="IPR006875">
    <property type="entry name" value="Sarcoglycan"/>
</dbReference>
<dbReference type="InParanoid" id="A0A7M7NH51"/>
<dbReference type="Proteomes" id="UP000007110">
    <property type="component" value="Unassembled WGS sequence"/>
</dbReference>
<evidence type="ECO:0000256" key="6">
    <source>
        <dbReference type="ARBA" id="ARBA00022692"/>
    </source>
</evidence>
<keyword evidence="5" id="KW-0963">Cytoplasm</keyword>
<keyword evidence="12" id="KW-0206">Cytoskeleton</keyword>
<evidence type="ECO:0000256" key="13">
    <source>
        <dbReference type="SAM" id="MobiDB-lite"/>
    </source>
</evidence>
<evidence type="ECO:0000256" key="14">
    <source>
        <dbReference type="SAM" id="Phobius"/>
    </source>
</evidence>
<comment type="similarity">
    <text evidence="3">Belongs to the sarcoglycan beta/delta/gamma/zeta family.</text>
</comment>
<dbReference type="PANTHER" id="PTHR12939:SF10">
    <property type="entry name" value="EG:4F1.1 PROTEIN"/>
    <property type="match status" value="1"/>
</dbReference>
<dbReference type="RefSeq" id="XP_011665049.1">
    <property type="nucleotide sequence ID" value="XM_011666747.2"/>
</dbReference>
<evidence type="ECO:0000256" key="12">
    <source>
        <dbReference type="ARBA" id="ARBA00023212"/>
    </source>
</evidence>
<dbReference type="GO" id="GO:0005856">
    <property type="term" value="C:cytoskeleton"/>
    <property type="evidence" value="ECO:0007669"/>
    <property type="project" value="UniProtKB-SubCell"/>
</dbReference>
<reference evidence="16" key="1">
    <citation type="submission" date="2015-02" db="EMBL/GenBank/DDBJ databases">
        <title>Genome sequencing for Strongylocentrotus purpuratus.</title>
        <authorList>
            <person name="Murali S."/>
            <person name="Liu Y."/>
            <person name="Vee V."/>
            <person name="English A."/>
            <person name="Wang M."/>
            <person name="Skinner E."/>
            <person name="Han Y."/>
            <person name="Muzny D.M."/>
            <person name="Worley K.C."/>
            <person name="Gibbs R.A."/>
        </authorList>
    </citation>
    <scope>NUCLEOTIDE SEQUENCE</scope>
</reference>
<dbReference type="AlphaFoldDB" id="A0A7M7NH51"/>
<dbReference type="GO" id="GO:0016012">
    <property type="term" value="C:sarcoglycan complex"/>
    <property type="evidence" value="ECO:0007669"/>
    <property type="project" value="InterPro"/>
</dbReference>
<evidence type="ECO:0000256" key="8">
    <source>
        <dbReference type="ARBA" id="ARBA00022989"/>
    </source>
</evidence>
<dbReference type="Pfam" id="PF04790">
    <property type="entry name" value="Sarcoglycan_1"/>
    <property type="match status" value="1"/>
</dbReference>
<evidence type="ECO:0000256" key="11">
    <source>
        <dbReference type="ARBA" id="ARBA00023180"/>
    </source>
</evidence>
<dbReference type="EnsemblMetazoa" id="XM_030980678">
    <property type="protein sequence ID" value="XP_030836538"/>
    <property type="gene ID" value="LOC589456"/>
</dbReference>
<evidence type="ECO:0000313" key="15">
    <source>
        <dbReference type="EnsemblMetazoa" id="XP_030836538"/>
    </source>
</evidence>
<proteinExistence type="inferred from homology"/>
<name>A0A7M7NH51_STRPU</name>
<comment type="subcellular location">
    <subcellularLocation>
        <location evidence="2">Cell membrane</location>
        <location evidence="2">Sarcolemma</location>
        <topology evidence="2">Single-pass type II membrane protein</topology>
    </subcellularLocation>
    <subcellularLocation>
        <location evidence="1">Cytoplasm</location>
        <location evidence="1">Cytoskeleton</location>
    </subcellularLocation>
</comment>
<sequence length="302" mass="33094">MNRGDGGSYPSYSQGSLRQHHHHHHHGSNHREPEIVYKVGIYGWRKRCLYLLVLVLMAVITVNLALTVWILRVLDFSLIGMGKFKIAKDGIRLEGTVEFLKAFYTAQITSFKNKPLVFQSGHNVSINARNGLTNVTGRFVVGDKTLTSHSERFVIYDTQDNMVFYADAEEVKIGTDKLTFTGAEGTIFEGPVETPRVTAPSGQSLDVEALTSSIHMQAGERMFLRGVSGDLSASCLADLKLRATNGRIMLQSESLEMRNLPVADASSSSSSSAGVFELCICENGKVFLAPPSTGCTQTDICL</sequence>
<keyword evidence="16" id="KW-1185">Reference proteome</keyword>